<protein>
    <submittedName>
        <fullName evidence="2">HEPN domain-containing protein</fullName>
    </submittedName>
</protein>
<keyword evidence="3" id="KW-1185">Reference proteome</keyword>
<dbReference type="AlphaFoldDB" id="A0A562YFS3"/>
<evidence type="ECO:0000259" key="1">
    <source>
        <dbReference type="Pfam" id="PF05168"/>
    </source>
</evidence>
<evidence type="ECO:0000313" key="2">
    <source>
        <dbReference type="EMBL" id="TWO33727.1"/>
    </source>
</evidence>
<dbReference type="InterPro" id="IPR007842">
    <property type="entry name" value="HEPN_dom"/>
</dbReference>
<dbReference type="Proteomes" id="UP000295814">
    <property type="component" value="Unassembled WGS sequence"/>
</dbReference>
<comment type="caution">
    <text evidence="2">The sequence shown here is derived from an EMBL/GenBank/DDBJ whole genome shotgun (WGS) entry which is preliminary data.</text>
</comment>
<organism evidence="2 3">
    <name type="scientific">Seonamhaeicola sediminis</name>
    <dbReference type="NCBI Taxonomy" id="2528206"/>
    <lineage>
        <taxon>Bacteria</taxon>
        <taxon>Pseudomonadati</taxon>
        <taxon>Bacteroidota</taxon>
        <taxon>Flavobacteriia</taxon>
        <taxon>Flavobacteriales</taxon>
        <taxon>Flavobacteriaceae</taxon>
    </lineage>
</organism>
<gene>
    <name evidence="2" type="ORF">E1J38_002840</name>
</gene>
<dbReference type="RefSeq" id="WP_133355949.1">
    <property type="nucleotide sequence ID" value="NZ_SMZJ02000002.1"/>
</dbReference>
<dbReference type="Pfam" id="PF05168">
    <property type="entry name" value="HEPN"/>
    <property type="match status" value="1"/>
</dbReference>
<accession>A0A562YFS3</accession>
<feature type="domain" description="HEPN" evidence="1">
    <location>
        <begin position="7"/>
        <end position="82"/>
    </location>
</feature>
<reference evidence="2 3" key="1">
    <citation type="submission" date="2019-07" db="EMBL/GenBank/DDBJ databases">
        <title>Seonamhaeicola sp. W255 draft genome.</title>
        <authorList>
            <person name="Zhang X.-Y."/>
            <person name="Zhang R."/>
            <person name="Zhong Y.-L."/>
            <person name="Du Z.-J."/>
        </authorList>
    </citation>
    <scope>NUCLEOTIDE SEQUENCE [LARGE SCALE GENOMIC DNA]</scope>
    <source>
        <strain evidence="2 3">W255</strain>
    </source>
</reference>
<proteinExistence type="predicted"/>
<dbReference type="OrthoDB" id="1440109at2"/>
<evidence type="ECO:0000313" key="3">
    <source>
        <dbReference type="Proteomes" id="UP000295814"/>
    </source>
</evidence>
<dbReference type="EMBL" id="SMZJ02000002">
    <property type="protein sequence ID" value="TWO33727.1"/>
    <property type="molecule type" value="Genomic_DNA"/>
</dbReference>
<sequence length="124" mass="14267">MDSNADKLFLTAKKKLNEANKELYKPEEDIVAYSVCKNSQYAIDNYLRGFLTKKGIDSSGLETISQLYEACKKTNKNFEKIDLTDFQCIYHTIDSKYCSEYAKVNSCFATADNLDTFLRKEKII</sequence>
<name>A0A562YFS3_9FLAO</name>